<dbReference type="Gene3D" id="3.90.70.10">
    <property type="entry name" value="Cysteine proteinases"/>
    <property type="match status" value="1"/>
</dbReference>
<feature type="non-terminal residue" evidence="2">
    <location>
        <position position="57"/>
    </location>
</feature>
<proteinExistence type="predicted"/>
<dbReference type="InterPro" id="IPR018200">
    <property type="entry name" value="USP_CS"/>
</dbReference>
<dbReference type="STRING" id="407821.A0A087TMB3"/>
<dbReference type="InterPro" id="IPR038765">
    <property type="entry name" value="Papain-like_cys_pep_sf"/>
</dbReference>
<evidence type="ECO:0000259" key="1">
    <source>
        <dbReference type="PROSITE" id="PS50235"/>
    </source>
</evidence>
<dbReference type="EMBL" id="KK115872">
    <property type="protein sequence ID" value="KFM66252.1"/>
    <property type="molecule type" value="Genomic_DNA"/>
</dbReference>
<gene>
    <name evidence="2" type="ORF">X975_23215</name>
</gene>
<sequence>MFGSLFDDERPVGAMTNVHTLAIPRPPSRRLSCGLSGIENQGATCYLNSLLQTLLYT</sequence>
<dbReference type="PROSITE" id="PS50235">
    <property type="entry name" value="USP_3"/>
    <property type="match status" value="1"/>
</dbReference>
<dbReference type="Proteomes" id="UP000054359">
    <property type="component" value="Unassembled WGS sequence"/>
</dbReference>
<reference evidence="2 3" key="1">
    <citation type="submission" date="2013-11" db="EMBL/GenBank/DDBJ databases">
        <title>Genome sequencing of Stegodyphus mimosarum.</title>
        <authorList>
            <person name="Bechsgaard J."/>
        </authorList>
    </citation>
    <scope>NUCLEOTIDE SEQUENCE [LARGE SCALE GENOMIC DNA]</scope>
</reference>
<dbReference type="OrthoDB" id="289038at2759"/>
<organism evidence="2 3">
    <name type="scientific">Stegodyphus mimosarum</name>
    <name type="common">African social velvet spider</name>
    <dbReference type="NCBI Taxonomy" id="407821"/>
    <lineage>
        <taxon>Eukaryota</taxon>
        <taxon>Metazoa</taxon>
        <taxon>Ecdysozoa</taxon>
        <taxon>Arthropoda</taxon>
        <taxon>Chelicerata</taxon>
        <taxon>Arachnida</taxon>
        <taxon>Araneae</taxon>
        <taxon>Araneomorphae</taxon>
        <taxon>Entelegynae</taxon>
        <taxon>Eresoidea</taxon>
        <taxon>Eresidae</taxon>
        <taxon>Stegodyphus</taxon>
    </lineage>
</organism>
<dbReference type="PROSITE" id="PS00972">
    <property type="entry name" value="USP_1"/>
    <property type="match status" value="1"/>
</dbReference>
<dbReference type="GO" id="GO:0004843">
    <property type="term" value="F:cysteine-type deubiquitinase activity"/>
    <property type="evidence" value="ECO:0007669"/>
    <property type="project" value="InterPro"/>
</dbReference>
<keyword evidence="2" id="KW-0378">Hydrolase</keyword>
<name>A0A087TMB3_STEMI</name>
<feature type="domain" description="USP" evidence="1">
    <location>
        <begin position="36"/>
        <end position="57"/>
    </location>
</feature>
<evidence type="ECO:0000313" key="3">
    <source>
        <dbReference type="Proteomes" id="UP000054359"/>
    </source>
</evidence>
<keyword evidence="3" id="KW-1185">Reference proteome</keyword>
<dbReference type="AlphaFoldDB" id="A0A087TMB3"/>
<protein>
    <submittedName>
        <fullName evidence="2">Ubiquitin carboxyl-terminal hydrolase 40</fullName>
    </submittedName>
</protein>
<accession>A0A087TMB3</accession>
<dbReference type="InterPro" id="IPR028889">
    <property type="entry name" value="USP"/>
</dbReference>
<evidence type="ECO:0000313" key="2">
    <source>
        <dbReference type="EMBL" id="KFM66252.1"/>
    </source>
</evidence>
<dbReference type="SUPFAM" id="SSF54001">
    <property type="entry name" value="Cysteine proteinases"/>
    <property type="match status" value="1"/>
</dbReference>